<feature type="region of interest" description="Disordered" evidence="6">
    <location>
        <begin position="1308"/>
        <end position="1339"/>
    </location>
</feature>
<keyword evidence="4" id="KW-0862">Zinc</keyword>
<feature type="compositionally biased region" description="Basic and acidic residues" evidence="6">
    <location>
        <begin position="394"/>
        <end position="408"/>
    </location>
</feature>
<dbReference type="EMBL" id="BGZK01000760">
    <property type="protein sequence ID" value="GBP59387.1"/>
    <property type="molecule type" value="Genomic_DNA"/>
</dbReference>
<feature type="region of interest" description="Disordered" evidence="6">
    <location>
        <begin position="209"/>
        <end position="229"/>
    </location>
</feature>
<feature type="compositionally biased region" description="Acidic residues" evidence="6">
    <location>
        <begin position="739"/>
        <end position="748"/>
    </location>
</feature>
<dbReference type="Proteomes" id="UP000299102">
    <property type="component" value="Unassembled WGS sequence"/>
</dbReference>
<feature type="compositionally biased region" description="Low complexity" evidence="6">
    <location>
        <begin position="1155"/>
        <end position="1170"/>
    </location>
</feature>
<dbReference type="InterPro" id="IPR036236">
    <property type="entry name" value="Znf_C2H2_sf"/>
</dbReference>
<keyword evidence="1" id="KW-0479">Metal-binding</keyword>
<evidence type="ECO:0000313" key="9">
    <source>
        <dbReference type="Proteomes" id="UP000299102"/>
    </source>
</evidence>
<name>A0A4C1XAT3_EUMVA</name>
<dbReference type="PROSITE" id="PS00028">
    <property type="entry name" value="ZINC_FINGER_C2H2_1"/>
    <property type="match status" value="3"/>
</dbReference>
<evidence type="ECO:0000313" key="8">
    <source>
        <dbReference type="EMBL" id="GBP59387.1"/>
    </source>
</evidence>
<evidence type="ECO:0000256" key="4">
    <source>
        <dbReference type="ARBA" id="ARBA00022833"/>
    </source>
</evidence>
<accession>A0A4C1XAT3</accession>
<feature type="domain" description="C2H2-type" evidence="7">
    <location>
        <begin position="7"/>
        <end position="34"/>
    </location>
</feature>
<feature type="region of interest" description="Disordered" evidence="6">
    <location>
        <begin position="886"/>
        <end position="913"/>
    </location>
</feature>
<dbReference type="Gene3D" id="3.30.160.60">
    <property type="entry name" value="Classic Zinc Finger"/>
    <property type="match status" value="1"/>
</dbReference>
<dbReference type="GO" id="GO:0043565">
    <property type="term" value="F:sequence-specific DNA binding"/>
    <property type="evidence" value="ECO:0007669"/>
    <property type="project" value="TreeGrafter"/>
</dbReference>
<evidence type="ECO:0000256" key="1">
    <source>
        <dbReference type="ARBA" id="ARBA00022723"/>
    </source>
</evidence>
<feature type="compositionally biased region" description="Basic and acidic residues" evidence="6">
    <location>
        <begin position="701"/>
        <end position="718"/>
    </location>
</feature>
<evidence type="ECO:0000256" key="5">
    <source>
        <dbReference type="PROSITE-ProRule" id="PRU00042"/>
    </source>
</evidence>
<feature type="compositionally biased region" description="Basic and acidic residues" evidence="6">
    <location>
        <begin position="1328"/>
        <end position="1339"/>
    </location>
</feature>
<dbReference type="OrthoDB" id="203599at2759"/>
<feature type="region of interest" description="Disordered" evidence="6">
    <location>
        <begin position="689"/>
        <end position="770"/>
    </location>
</feature>
<feature type="region of interest" description="Disordered" evidence="6">
    <location>
        <begin position="1148"/>
        <end position="1170"/>
    </location>
</feature>
<feature type="compositionally biased region" description="Polar residues" evidence="6">
    <location>
        <begin position="929"/>
        <end position="939"/>
    </location>
</feature>
<dbReference type="InterPro" id="IPR013087">
    <property type="entry name" value="Znf_C2H2_type"/>
</dbReference>
<feature type="region of interest" description="Disordered" evidence="6">
    <location>
        <begin position="385"/>
        <end position="459"/>
    </location>
</feature>
<feature type="compositionally biased region" description="Polar residues" evidence="6">
    <location>
        <begin position="886"/>
        <end position="907"/>
    </location>
</feature>
<gene>
    <name evidence="8" type="ORF">EVAR_47946_1</name>
</gene>
<dbReference type="GO" id="GO:0008270">
    <property type="term" value="F:zinc ion binding"/>
    <property type="evidence" value="ECO:0007669"/>
    <property type="project" value="UniProtKB-KW"/>
</dbReference>
<evidence type="ECO:0000256" key="3">
    <source>
        <dbReference type="ARBA" id="ARBA00022771"/>
    </source>
</evidence>
<dbReference type="STRING" id="151549.A0A4C1XAT3"/>
<dbReference type="GO" id="GO:0005634">
    <property type="term" value="C:nucleus"/>
    <property type="evidence" value="ECO:0007669"/>
    <property type="project" value="TreeGrafter"/>
</dbReference>
<keyword evidence="9" id="KW-1185">Reference proteome</keyword>
<evidence type="ECO:0000259" key="7">
    <source>
        <dbReference type="PROSITE" id="PS50157"/>
    </source>
</evidence>
<proteinExistence type="predicted"/>
<feature type="domain" description="C2H2-type" evidence="7">
    <location>
        <begin position="126"/>
        <end position="153"/>
    </location>
</feature>
<feature type="compositionally biased region" description="Polar residues" evidence="6">
    <location>
        <begin position="445"/>
        <end position="456"/>
    </location>
</feature>
<dbReference type="PANTHER" id="PTHR24408">
    <property type="entry name" value="ZINC FINGER PROTEIN"/>
    <property type="match status" value="1"/>
</dbReference>
<dbReference type="PROSITE" id="PS50157">
    <property type="entry name" value="ZINC_FINGER_C2H2_2"/>
    <property type="match status" value="2"/>
</dbReference>
<feature type="region of interest" description="Disordered" evidence="6">
    <location>
        <begin position="557"/>
        <end position="577"/>
    </location>
</feature>
<feature type="compositionally biased region" description="Low complexity" evidence="6">
    <location>
        <begin position="557"/>
        <end position="566"/>
    </location>
</feature>
<evidence type="ECO:0000256" key="2">
    <source>
        <dbReference type="ARBA" id="ARBA00022737"/>
    </source>
</evidence>
<keyword evidence="3 5" id="KW-0863">Zinc-finger</keyword>
<dbReference type="PANTHER" id="PTHR24408:SF58">
    <property type="entry name" value="TRANSCRIPTION FACTOR (TFIIIA), PUTATIVE (AFU_ORTHOLOGUE AFUA_1G05150)-RELATED"/>
    <property type="match status" value="1"/>
</dbReference>
<organism evidence="8 9">
    <name type="scientific">Eumeta variegata</name>
    <name type="common">Bagworm moth</name>
    <name type="synonym">Eumeta japonica</name>
    <dbReference type="NCBI Taxonomy" id="151549"/>
    <lineage>
        <taxon>Eukaryota</taxon>
        <taxon>Metazoa</taxon>
        <taxon>Ecdysozoa</taxon>
        <taxon>Arthropoda</taxon>
        <taxon>Hexapoda</taxon>
        <taxon>Insecta</taxon>
        <taxon>Pterygota</taxon>
        <taxon>Neoptera</taxon>
        <taxon>Endopterygota</taxon>
        <taxon>Lepidoptera</taxon>
        <taxon>Glossata</taxon>
        <taxon>Ditrysia</taxon>
        <taxon>Tineoidea</taxon>
        <taxon>Psychidae</taxon>
        <taxon>Oiketicinae</taxon>
        <taxon>Eumeta</taxon>
    </lineage>
</organism>
<keyword evidence="2" id="KW-0677">Repeat</keyword>
<reference evidence="8 9" key="1">
    <citation type="journal article" date="2019" name="Commun. Biol.">
        <title>The bagworm genome reveals a unique fibroin gene that provides high tensile strength.</title>
        <authorList>
            <person name="Kono N."/>
            <person name="Nakamura H."/>
            <person name="Ohtoshi R."/>
            <person name="Tomita M."/>
            <person name="Numata K."/>
            <person name="Arakawa K."/>
        </authorList>
    </citation>
    <scope>NUCLEOTIDE SEQUENCE [LARGE SCALE GENOMIC DNA]</scope>
</reference>
<comment type="caution">
    <text evidence="8">The sequence shown here is derived from an EMBL/GenBank/DDBJ whole genome shotgun (WGS) entry which is preliminary data.</text>
</comment>
<dbReference type="GO" id="GO:0000981">
    <property type="term" value="F:DNA-binding transcription factor activity, RNA polymerase II-specific"/>
    <property type="evidence" value="ECO:0007669"/>
    <property type="project" value="TreeGrafter"/>
</dbReference>
<feature type="region of interest" description="Disordered" evidence="6">
    <location>
        <begin position="929"/>
        <end position="976"/>
    </location>
</feature>
<sequence>MSTTQNYTCIFCKDSFDDKETYQIHFRQHGDPNLHNLITAKKQSHDEALRSVANNNKQKSETTEMVSCDVCTETFLTISKAITHKHKAHPDHDAKYFCPWCGKLFTMKKHMADDHSDENQCPDEVYRCPLCEAIFYHLDAYEVHLTFHSNNDNYGSTPEVITTDLAEFNLETVPPKIEKVENYEDDPENNITSIGIDQFLQLAIDTPQNTKVENDDEQSKSHKKHKKHKKSKKAITLDQFLNMNKDVFGDCLDIQGVEEVPTQVVTKQFRIKKPKAQPIPKPGIKVISTANLDKLKQQGIVVKMKGTNKGVPVLPGIQTLGTGTIMKNPVKIGNSVIASKNDNSEANHNVKTKAVLSKIINKPNSEIKIVKKPPVETINDKVKADLNTDSNNDLQDHDETHDSGRESDNETEQYKQASTDEDNIDKEKTKTNTSYESPKKDNETNDQAILSPNNSDLESKQPLKAFQKLSQEITIKPINKNTNPSKFIKKPKEENAQKLEEVKDEIIQIDHDEDEDEFDDNIENGNDQNNCTEEIPNTSHIVKPENTEKKMLVRFNKSPSYSNNSSGEEENIDSEFNSGFSNAKHEATIDKIKKLNQNISIKSMNESKNLTIKSSDSFKNLNVVQCVKTVKVENYSSNFKQLLKQNNDLDRINHLRIHTKPKTADSLKVINSFKEINFTDDDDDDEMFKTDIHGRFNTPQESEKKETASVEKIKEENNSRLLKQTLPIKKTVPMRNDSIDFESAEDYSENSNNGSDREYENDPDELYSDNNIKEKNKNVIEKLKNTNVSVKSVNEKPLAKVMKKPPKQNITVSPMVTSTMNYQNRDLRSTYDNEETDDIDDNFSNEDMQFFENESSEEEVEQPIDIQNPHQDTVNKLLSSNQALSIKATNQNNPNGKSTTIKHSNATSDEKGKSTAFINNLKTANKNLTIKSINENKPSTSHDIKHNQKGSKIVSDPSGAQNNRDSSPKPSKPIPLSCKVVNAKPQMKNTSNDVNKSNQIVHTKPSNQEIAISNQGQRLKQEVTVKTVQTKTETVVEEITTTVTKTIRTINQMQTVNQEMSSVSNAQTKNTSEGMSMIGKNIQRIQPEVRPPVKQIKNVIPQPNSKVVAQPRMIRPSINNPVKVSNQMVPLKPNMNQQRPRNPYIPYTKKIMPGPSSQQQPKPSTSKPLKISPNVIRQQPKISNKIPMSENSGAFQSVKKQKELVPSIDDLISEQDGYDVVASHMSNSQQSTSKIIKSGSVVVSSHKSQVNSSLSQQLTRLSNNSGLKIMKTNTKIANEAERTEANATKRIALDAIHKLQKQGLLVKRPRMDIDSEDMSGSGCESDDPEHHYLAEDSDD</sequence>
<protein>
    <recommendedName>
        <fullName evidence="7">C2H2-type domain-containing protein</fullName>
    </recommendedName>
</protein>
<dbReference type="SUPFAM" id="SSF57667">
    <property type="entry name" value="beta-beta-alpha zinc fingers"/>
    <property type="match status" value="1"/>
</dbReference>
<dbReference type="SMART" id="SM00355">
    <property type="entry name" value="ZnF_C2H2"/>
    <property type="match status" value="4"/>
</dbReference>
<evidence type="ECO:0000256" key="6">
    <source>
        <dbReference type="SAM" id="MobiDB-lite"/>
    </source>
</evidence>